<feature type="transmembrane region" description="Helical" evidence="6">
    <location>
        <begin position="321"/>
        <end position="342"/>
    </location>
</feature>
<evidence type="ECO:0000256" key="5">
    <source>
        <dbReference type="ARBA" id="ARBA00023136"/>
    </source>
</evidence>
<dbReference type="InterPro" id="IPR013767">
    <property type="entry name" value="PAS_fold"/>
</dbReference>
<protein>
    <submittedName>
        <fullName evidence="11">GGDEF domain-containing protein</fullName>
    </submittedName>
</protein>
<dbReference type="PROSITE" id="PS50887">
    <property type="entry name" value="GGDEF"/>
    <property type="match status" value="1"/>
</dbReference>
<dbReference type="AlphaFoldDB" id="A0A839H8V0"/>
<evidence type="ECO:0000256" key="1">
    <source>
        <dbReference type="ARBA" id="ARBA00001946"/>
    </source>
</evidence>
<reference evidence="11 12" key="1">
    <citation type="journal article" date="2020" name="Arch. Microbiol.">
        <title>The genome sequence of the giant phototrophic gammaproteobacterium Thiospirillum jenense gives insight into its physiological properties and phylogenetic relationships.</title>
        <authorList>
            <person name="Imhoff J.F."/>
            <person name="Meyer T.E."/>
            <person name="Kyndt J.A."/>
        </authorList>
    </citation>
    <scope>NUCLEOTIDE SEQUENCE [LARGE SCALE GENOMIC DNA]</scope>
    <source>
        <strain evidence="11 12">DSM 216</strain>
    </source>
</reference>
<feature type="domain" description="PAS" evidence="7">
    <location>
        <begin position="365"/>
        <end position="435"/>
    </location>
</feature>
<feature type="domain" description="GGDEF" evidence="10">
    <location>
        <begin position="523"/>
        <end position="654"/>
    </location>
</feature>
<comment type="caution">
    <text evidence="11">The sequence shown here is derived from an EMBL/GenBank/DDBJ whole genome shotgun (WGS) entry which is preliminary data.</text>
</comment>
<dbReference type="CDD" id="cd01949">
    <property type="entry name" value="GGDEF"/>
    <property type="match status" value="1"/>
</dbReference>
<accession>A0A839H8V0</accession>
<evidence type="ECO:0000256" key="6">
    <source>
        <dbReference type="SAM" id="Phobius"/>
    </source>
</evidence>
<evidence type="ECO:0000313" key="12">
    <source>
        <dbReference type="Proteomes" id="UP000548632"/>
    </source>
</evidence>
<dbReference type="Gene3D" id="3.30.450.20">
    <property type="entry name" value="PAS domain"/>
    <property type="match status" value="1"/>
</dbReference>
<dbReference type="SMART" id="SM00267">
    <property type="entry name" value="GGDEF"/>
    <property type="match status" value="1"/>
</dbReference>
<keyword evidence="5 6" id="KW-0472">Membrane</keyword>
<dbReference type="FunFam" id="3.30.70.270:FF:000001">
    <property type="entry name" value="Diguanylate cyclase domain protein"/>
    <property type="match status" value="1"/>
</dbReference>
<dbReference type="Gene3D" id="3.30.450.350">
    <property type="entry name" value="CHASE domain"/>
    <property type="match status" value="1"/>
</dbReference>
<evidence type="ECO:0000256" key="3">
    <source>
        <dbReference type="ARBA" id="ARBA00022692"/>
    </source>
</evidence>
<dbReference type="SUPFAM" id="SSF55785">
    <property type="entry name" value="PYP-like sensor domain (PAS domain)"/>
    <property type="match status" value="1"/>
</dbReference>
<dbReference type="NCBIfam" id="TIGR00229">
    <property type="entry name" value="sensory_box"/>
    <property type="match status" value="1"/>
</dbReference>
<evidence type="ECO:0000259" key="8">
    <source>
        <dbReference type="PROSITE" id="PS50113"/>
    </source>
</evidence>
<gene>
    <name evidence="11" type="ORF">HUK38_04000</name>
</gene>
<evidence type="ECO:0000259" key="9">
    <source>
        <dbReference type="PROSITE" id="PS50839"/>
    </source>
</evidence>
<feature type="domain" description="PAC" evidence="8">
    <location>
        <begin position="439"/>
        <end position="491"/>
    </location>
</feature>
<dbReference type="InterPro" id="IPR029787">
    <property type="entry name" value="Nucleotide_cyclase"/>
</dbReference>
<comment type="subcellular location">
    <subcellularLocation>
        <location evidence="2">Membrane</location>
    </subcellularLocation>
</comment>
<dbReference type="GO" id="GO:0006355">
    <property type="term" value="P:regulation of DNA-templated transcription"/>
    <property type="evidence" value="ECO:0007669"/>
    <property type="project" value="InterPro"/>
</dbReference>
<dbReference type="PROSITE" id="PS50112">
    <property type="entry name" value="PAS"/>
    <property type="match status" value="1"/>
</dbReference>
<dbReference type="PROSITE" id="PS50113">
    <property type="entry name" value="PAC"/>
    <property type="match status" value="1"/>
</dbReference>
<organism evidence="11 12">
    <name type="scientific">Thiospirillum jenense</name>
    <dbReference type="NCBI Taxonomy" id="1653858"/>
    <lineage>
        <taxon>Bacteria</taxon>
        <taxon>Pseudomonadati</taxon>
        <taxon>Pseudomonadota</taxon>
        <taxon>Gammaproteobacteria</taxon>
        <taxon>Chromatiales</taxon>
        <taxon>Chromatiaceae</taxon>
        <taxon>Thiospirillum</taxon>
    </lineage>
</organism>
<dbReference type="GO" id="GO:0016020">
    <property type="term" value="C:membrane"/>
    <property type="evidence" value="ECO:0007669"/>
    <property type="project" value="UniProtKB-SubCell"/>
</dbReference>
<dbReference type="InterPro" id="IPR035965">
    <property type="entry name" value="PAS-like_dom_sf"/>
</dbReference>
<dbReference type="EMBL" id="JABVCQ010000006">
    <property type="protein sequence ID" value="MBB1125394.1"/>
    <property type="molecule type" value="Genomic_DNA"/>
</dbReference>
<dbReference type="Proteomes" id="UP000548632">
    <property type="component" value="Unassembled WGS sequence"/>
</dbReference>
<dbReference type="PROSITE" id="PS50839">
    <property type="entry name" value="CHASE"/>
    <property type="match status" value="1"/>
</dbReference>
<dbReference type="PANTHER" id="PTHR44757:SF2">
    <property type="entry name" value="BIOFILM ARCHITECTURE MAINTENANCE PROTEIN MBAA"/>
    <property type="match status" value="1"/>
</dbReference>
<dbReference type="GO" id="GO:0003824">
    <property type="term" value="F:catalytic activity"/>
    <property type="evidence" value="ECO:0007669"/>
    <property type="project" value="UniProtKB-ARBA"/>
</dbReference>
<dbReference type="InterPro" id="IPR000160">
    <property type="entry name" value="GGDEF_dom"/>
</dbReference>
<name>A0A839H8V0_9GAMM</name>
<dbReference type="RefSeq" id="WP_182582704.1">
    <property type="nucleotide sequence ID" value="NZ_JABVCQ010000006.1"/>
</dbReference>
<dbReference type="SMART" id="SM01079">
    <property type="entry name" value="CHASE"/>
    <property type="match status" value="1"/>
</dbReference>
<evidence type="ECO:0000256" key="4">
    <source>
        <dbReference type="ARBA" id="ARBA00022989"/>
    </source>
</evidence>
<dbReference type="Gene3D" id="3.30.70.270">
    <property type="match status" value="1"/>
</dbReference>
<keyword evidence="12" id="KW-1185">Reference proteome</keyword>
<dbReference type="SMART" id="SM00086">
    <property type="entry name" value="PAC"/>
    <property type="match status" value="1"/>
</dbReference>
<dbReference type="InterPro" id="IPR000014">
    <property type="entry name" value="PAS"/>
</dbReference>
<dbReference type="InterPro" id="IPR001610">
    <property type="entry name" value="PAC"/>
</dbReference>
<comment type="cofactor">
    <cofactor evidence="1">
        <name>Mg(2+)</name>
        <dbReference type="ChEBI" id="CHEBI:18420"/>
    </cofactor>
</comment>
<dbReference type="InterPro" id="IPR042240">
    <property type="entry name" value="CHASE_sf"/>
</dbReference>
<dbReference type="InterPro" id="IPR006189">
    <property type="entry name" value="CHASE_dom"/>
</dbReference>
<dbReference type="SMART" id="SM00091">
    <property type="entry name" value="PAS"/>
    <property type="match status" value="1"/>
</dbReference>
<dbReference type="Pfam" id="PF00990">
    <property type="entry name" value="GGDEF"/>
    <property type="match status" value="1"/>
</dbReference>
<feature type="transmembrane region" description="Helical" evidence="6">
    <location>
        <begin position="12"/>
        <end position="33"/>
    </location>
</feature>
<keyword evidence="4 6" id="KW-1133">Transmembrane helix</keyword>
<dbReference type="InterPro" id="IPR052155">
    <property type="entry name" value="Biofilm_reg_signaling"/>
</dbReference>
<evidence type="ECO:0000259" key="7">
    <source>
        <dbReference type="PROSITE" id="PS50112"/>
    </source>
</evidence>
<dbReference type="PANTHER" id="PTHR44757">
    <property type="entry name" value="DIGUANYLATE CYCLASE DGCP"/>
    <property type="match status" value="1"/>
</dbReference>
<dbReference type="CDD" id="cd00130">
    <property type="entry name" value="PAS"/>
    <property type="match status" value="1"/>
</dbReference>
<dbReference type="Pfam" id="PF03924">
    <property type="entry name" value="CHASE"/>
    <property type="match status" value="1"/>
</dbReference>
<evidence type="ECO:0000259" key="10">
    <source>
        <dbReference type="PROSITE" id="PS50887"/>
    </source>
</evidence>
<proteinExistence type="predicted"/>
<dbReference type="Pfam" id="PF00989">
    <property type="entry name" value="PAS"/>
    <property type="match status" value="1"/>
</dbReference>
<dbReference type="NCBIfam" id="TIGR00254">
    <property type="entry name" value="GGDEF"/>
    <property type="match status" value="1"/>
</dbReference>
<dbReference type="SUPFAM" id="SSF55073">
    <property type="entry name" value="Nucleotide cyclase"/>
    <property type="match status" value="1"/>
</dbReference>
<dbReference type="InterPro" id="IPR000700">
    <property type="entry name" value="PAS-assoc_C"/>
</dbReference>
<dbReference type="GO" id="GO:0007165">
    <property type="term" value="P:signal transduction"/>
    <property type="evidence" value="ECO:0007669"/>
    <property type="project" value="UniProtKB-ARBA"/>
</dbReference>
<evidence type="ECO:0000256" key="2">
    <source>
        <dbReference type="ARBA" id="ARBA00004370"/>
    </source>
</evidence>
<keyword evidence="3 6" id="KW-0812">Transmembrane</keyword>
<evidence type="ECO:0000313" key="11">
    <source>
        <dbReference type="EMBL" id="MBB1125394.1"/>
    </source>
</evidence>
<dbReference type="InterPro" id="IPR043128">
    <property type="entry name" value="Rev_trsase/Diguanyl_cyclase"/>
</dbReference>
<feature type="domain" description="CHASE" evidence="9">
    <location>
        <begin position="79"/>
        <end position="302"/>
    </location>
</feature>
<sequence>MTNPLEPSKLRPWVYLLPVLLFIIGLVITTFIWQSSRVQHLAEHRTSFETLVTRIRFRIENRIQKNEQILRGVVGFFAASKHISRAEFRAYVATLDLHERYPGIQGVGFSLRIAPADLINHEQAIRAEGFPDYHVRPIGTRDVYSAIIYLEPFDWRNQRAFGYDMFSEPIRRSAMRHAWEQGQVAVSGKVRLVQETNQDVQAGFLIYVPVYQFGSIPDSIDARRNNLLGWAYSPLRVKNLMDSLLKNEYPELAQQIAITIYDGMDMTPDSLMFTSAAPTELTPHHFEEVQPIELSHHAWILHAQTLPAFDAHLYQLTVEDISIIAAGMGASFILAAFAWILLYNHGHVTRALHQTARAHNELLKSQQQLRLIFDASDVAIFLTDLNGKITQANAWMAERLRCPFGELIGSDYLSHVHPNDSESTQEWITHLLEQRQSISKLERRYCTRDGEEFWGQMSGHVISDYRQQPIGFVGVIVDITHRRNLEAHTHFLAHHDYLTGLPNRLLFAERIEQSLALARRYQRHLGLLFLDLNGFKPINDQYGHQVGDEVLREVARRLQNHIRASDTVCRQGGDEFIILVPELTAPDHLIQLQHILIDVIRQPYLIMGHALTMSVSIGQALYPQHGDTVETLLYHADAAMYRAKHAAADHYSRK</sequence>